<feature type="compositionally biased region" description="Low complexity" evidence="1">
    <location>
        <begin position="69"/>
        <end position="91"/>
    </location>
</feature>
<feature type="domain" description="DUF6273" evidence="3">
    <location>
        <begin position="169"/>
        <end position="337"/>
    </location>
</feature>
<dbReference type="InterPro" id="IPR046240">
    <property type="entry name" value="DUF6273"/>
</dbReference>
<dbReference type="EMBL" id="JQ844204">
    <property type="protein sequence ID" value="AGS52674.1"/>
    <property type="molecule type" value="Genomic_DNA"/>
</dbReference>
<evidence type="ECO:0000256" key="1">
    <source>
        <dbReference type="SAM" id="MobiDB-lite"/>
    </source>
</evidence>
<keyword evidence="2" id="KW-1133">Transmembrane helix</keyword>
<organism evidence="4">
    <name type="scientific">uncultured bacterium contig00045</name>
    <dbReference type="NCBI Taxonomy" id="1181531"/>
    <lineage>
        <taxon>Bacteria</taxon>
        <taxon>environmental samples</taxon>
    </lineage>
</organism>
<dbReference type="PRINTS" id="PR01217">
    <property type="entry name" value="PRICHEXTENSN"/>
</dbReference>
<feature type="transmembrane region" description="Helical" evidence="2">
    <location>
        <begin position="38"/>
        <end position="60"/>
    </location>
</feature>
<protein>
    <submittedName>
        <fullName evidence="4">Rhs element Vgr protein</fullName>
    </submittedName>
</protein>
<feature type="compositionally biased region" description="Pro residues" evidence="1">
    <location>
        <begin position="92"/>
        <end position="103"/>
    </location>
</feature>
<keyword evidence="2" id="KW-0812">Transmembrane</keyword>
<sequence>MDSDKPTPLCKNCSAGLGGPKVICPKCGYDNAKEPLALVMQIAVALATGVGTIALVLLMLGWSPWPSGGDGPAIAGTPTDTPTDAPSDAPTSNPPTQPTPTPTRPTDNTTPPTDDTTPPTGDPTPTPPTADPSTTPPTGDPTPPPKTAKVGDIIQFGGHNWLVLDVQGGKMLIVTEKLLEARRFTNSQREDMSTWERSGVRRYLNGDFYDSFSEADKARIAETLVTTADNPWSGKSGSPDTTDKIFLLSLEEVVRYFGDSGQLNNRPSSDTWAISDQYNEARMADDGSENSFDWWLRSPSCLSGASAAVVSFNGAINLQGFHASIDGCYIRPALWLDP</sequence>
<evidence type="ECO:0000259" key="3">
    <source>
        <dbReference type="Pfam" id="PF19789"/>
    </source>
</evidence>
<dbReference type="Pfam" id="PF19789">
    <property type="entry name" value="DUF6273"/>
    <property type="match status" value="1"/>
</dbReference>
<reference evidence="4" key="1">
    <citation type="submission" date="2012-03" db="EMBL/GenBank/DDBJ databases">
        <title>Functional metagenomics reveals considerable lignocellulase gene clusters in the gut microbiome of a wood-feeding higher termite.</title>
        <authorList>
            <person name="Liu N."/>
        </authorList>
    </citation>
    <scope>NUCLEOTIDE SEQUENCE</scope>
</reference>
<name>A0A806KI22_9BACT</name>
<proteinExistence type="predicted"/>
<evidence type="ECO:0000313" key="4">
    <source>
        <dbReference type="EMBL" id="AGS52674.1"/>
    </source>
</evidence>
<keyword evidence="2" id="KW-0472">Membrane</keyword>
<dbReference type="AlphaFoldDB" id="A0A806KI22"/>
<accession>A0A806KI22</accession>
<feature type="compositionally biased region" description="Pro residues" evidence="1">
    <location>
        <begin position="120"/>
        <end position="146"/>
    </location>
</feature>
<feature type="compositionally biased region" description="Low complexity" evidence="1">
    <location>
        <begin position="104"/>
        <end position="119"/>
    </location>
</feature>
<evidence type="ECO:0000256" key="2">
    <source>
        <dbReference type="SAM" id="Phobius"/>
    </source>
</evidence>
<feature type="region of interest" description="Disordered" evidence="1">
    <location>
        <begin position="69"/>
        <end position="151"/>
    </location>
</feature>